<keyword evidence="5 7" id="KW-0418">Kinase</keyword>
<accession>A0A1M6BS77</accession>
<keyword evidence="12" id="KW-1185">Reference proteome</keyword>
<dbReference type="GO" id="GO:0004413">
    <property type="term" value="F:homoserine kinase activity"/>
    <property type="evidence" value="ECO:0007669"/>
    <property type="project" value="UniProtKB-UniRule"/>
</dbReference>
<dbReference type="PANTHER" id="PTHR20861">
    <property type="entry name" value="HOMOSERINE/4-DIPHOSPHOCYTIDYL-2-C-METHYL-D-ERYTHRITOL KINASE"/>
    <property type="match status" value="1"/>
</dbReference>
<dbReference type="NCBIfam" id="TIGR00191">
    <property type="entry name" value="thrB"/>
    <property type="match status" value="1"/>
</dbReference>
<evidence type="ECO:0000256" key="8">
    <source>
        <dbReference type="NCBIfam" id="TIGR00191"/>
    </source>
</evidence>
<protein>
    <recommendedName>
        <fullName evidence="7 8">Homoserine kinase</fullName>
        <shortName evidence="7">HK</shortName>
        <shortName evidence="7">HSK</shortName>
        <ecNumber evidence="7 8">2.7.1.39</ecNumber>
    </recommendedName>
</protein>
<dbReference type="Gene3D" id="3.30.230.10">
    <property type="match status" value="1"/>
</dbReference>
<dbReference type="SUPFAM" id="SSF55060">
    <property type="entry name" value="GHMP Kinase, C-terminal domain"/>
    <property type="match status" value="1"/>
</dbReference>
<evidence type="ECO:0000313" key="11">
    <source>
        <dbReference type="EMBL" id="SHI51541.1"/>
    </source>
</evidence>
<dbReference type="SUPFAM" id="SSF54211">
    <property type="entry name" value="Ribosomal protein S5 domain 2-like"/>
    <property type="match status" value="1"/>
</dbReference>
<dbReference type="NCBIfam" id="NF002288">
    <property type="entry name" value="PRK01212.1-4"/>
    <property type="match status" value="1"/>
</dbReference>
<dbReference type="Proteomes" id="UP000184225">
    <property type="component" value="Unassembled WGS sequence"/>
</dbReference>
<evidence type="ECO:0000256" key="4">
    <source>
        <dbReference type="ARBA" id="ARBA00022741"/>
    </source>
</evidence>
<evidence type="ECO:0000256" key="3">
    <source>
        <dbReference type="ARBA" id="ARBA00022697"/>
    </source>
</evidence>
<dbReference type="InterPro" id="IPR013750">
    <property type="entry name" value="GHMP_kinase_C_dom"/>
</dbReference>
<gene>
    <name evidence="7" type="primary">thrB</name>
    <name evidence="11" type="ORF">SAMN04488096_102194</name>
</gene>
<keyword evidence="3 7" id="KW-0791">Threonine biosynthesis</keyword>
<comment type="catalytic activity">
    <reaction evidence="7">
        <text>L-homoserine + ATP = O-phospho-L-homoserine + ADP + H(+)</text>
        <dbReference type="Rhea" id="RHEA:13985"/>
        <dbReference type="ChEBI" id="CHEBI:15378"/>
        <dbReference type="ChEBI" id="CHEBI:30616"/>
        <dbReference type="ChEBI" id="CHEBI:57476"/>
        <dbReference type="ChEBI" id="CHEBI:57590"/>
        <dbReference type="ChEBI" id="CHEBI:456216"/>
        <dbReference type="EC" id="2.7.1.39"/>
    </reaction>
</comment>
<dbReference type="PANTHER" id="PTHR20861:SF1">
    <property type="entry name" value="HOMOSERINE KINASE"/>
    <property type="match status" value="1"/>
</dbReference>
<dbReference type="InterPro" id="IPR000870">
    <property type="entry name" value="Homoserine_kinase"/>
</dbReference>
<dbReference type="PIRSF" id="PIRSF000676">
    <property type="entry name" value="Homoser_kin"/>
    <property type="match status" value="1"/>
</dbReference>
<dbReference type="AlphaFoldDB" id="A0A1M6BS77"/>
<comment type="similarity">
    <text evidence="7">Belongs to the GHMP kinase family. Homoserine kinase subfamily.</text>
</comment>
<evidence type="ECO:0000259" key="10">
    <source>
        <dbReference type="Pfam" id="PF08544"/>
    </source>
</evidence>
<dbReference type="InterPro" id="IPR006204">
    <property type="entry name" value="GHMP_kinase_N_dom"/>
</dbReference>
<feature type="domain" description="GHMP kinase N-terminal" evidence="9">
    <location>
        <begin position="68"/>
        <end position="148"/>
    </location>
</feature>
<keyword evidence="6 7" id="KW-0067">ATP-binding</keyword>
<keyword evidence="7" id="KW-0963">Cytoplasm</keyword>
<dbReference type="PRINTS" id="PR00958">
    <property type="entry name" value="HOMSERKINASE"/>
</dbReference>
<dbReference type="GO" id="GO:0005524">
    <property type="term" value="F:ATP binding"/>
    <property type="evidence" value="ECO:0007669"/>
    <property type="project" value="UniProtKB-UniRule"/>
</dbReference>
<evidence type="ECO:0000313" key="12">
    <source>
        <dbReference type="Proteomes" id="UP000184225"/>
    </source>
</evidence>
<comment type="function">
    <text evidence="7">Catalyzes the ATP-dependent phosphorylation of L-homoserine to L-homoserine phosphate.</text>
</comment>
<dbReference type="EC" id="2.7.1.39" evidence="7 8"/>
<dbReference type="GO" id="GO:0009088">
    <property type="term" value="P:threonine biosynthetic process"/>
    <property type="evidence" value="ECO:0007669"/>
    <property type="project" value="UniProtKB-UniRule"/>
</dbReference>
<keyword evidence="1 7" id="KW-0028">Amino-acid biosynthesis</keyword>
<evidence type="ECO:0000256" key="6">
    <source>
        <dbReference type="ARBA" id="ARBA00022840"/>
    </source>
</evidence>
<dbReference type="HAMAP" id="MF_00384">
    <property type="entry name" value="Homoser_kinase"/>
    <property type="match status" value="1"/>
</dbReference>
<dbReference type="InterPro" id="IPR014721">
    <property type="entry name" value="Ribsml_uS5_D2-typ_fold_subgr"/>
</dbReference>
<organism evidence="11 12">
    <name type="scientific">Mesonia phycicola</name>
    <dbReference type="NCBI Taxonomy" id="579105"/>
    <lineage>
        <taxon>Bacteria</taxon>
        <taxon>Pseudomonadati</taxon>
        <taxon>Bacteroidota</taxon>
        <taxon>Flavobacteriia</taxon>
        <taxon>Flavobacteriales</taxon>
        <taxon>Flavobacteriaceae</taxon>
        <taxon>Mesonia</taxon>
    </lineage>
</organism>
<evidence type="ECO:0000256" key="7">
    <source>
        <dbReference type="HAMAP-Rule" id="MF_00384"/>
    </source>
</evidence>
<sequence>MKEIKLFCPATIANVSCGFDVLGLCLEQPGDEMIIKKSFTPGIQITKIIGQDLPLETEKNVAGVAGLALLNELKDFKSGFEIEIYKNIKPGSGIGSSAASAAGAVFGINQLLNQPFSAKELIPFAMQGEFLASGALHADNVAPALLGGFTLVRSYEPLDILKLPVPNQLIATVIHPQLEVKTADARAVLKHTVPLKKAITQWGNLAGLISALYTNDYDLLARCLHDEIVEPLRSVLIPGFNEVKESALVNGALGSGISGSGPSIFALSKDKITAQKIGDAMATTYKKFEVDYDVHVSSINKEGIKIL</sequence>
<dbReference type="InterPro" id="IPR036554">
    <property type="entry name" value="GHMP_kinase_C_sf"/>
</dbReference>
<keyword evidence="2 7" id="KW-0808">Transferase</keyword>
<dbReference type="Pfam" id="PF00288">
    <property type="entry name" value="GHMP_kinases_N"/>
    <property type="match status" value="1"/>
</dbReference>
<dbReference type="Gene3D" id="3.30.70.890">
    <property type="entry name" value="GHMP kinase, C-terminal domain"/>
    <property type="match status" value="1"/>
</dbReference>
<dbReference type="STRING" id="579105.SAMN04488096_102194"/>
<comment type="caution">
    <text evidence="7">Lacks conserved residue(s) required for the propagation of feature annotation.</text>
</comment>
<dbReference type="Pfam" id="PF08544">
    <property type="entry name" value="GHMP_kinases_C"/>
    <property type="match status" value="1"/>
</dbReference>
<dbReference type="UniPathway" id="UPA00050">
    <property type="reaction ID" value="UER00064"/>
</dbReference>
<evidence type="ECO:0000256" key="1">
    <source>
        <dbReference type="ARBA" id="ARBA00022605"/>
    </source>
</evidence>
<dbReference type="GO" id="GO:0005737">
    <property type="term" value="C:cytoplasm"/>
    <property type="evidence" value="ECO:0007669"/>
    <property type="project" value="UniProtKB-SubCell"/>
</dbReference>
<comment type="pathway">
    <text evidence="7">Amino-acid biosynthesis; L-threonine biosynthesis; L-threonine from L-aspartate: step 4/5.</text>
</comment>
<dbReference type="EMBL" id="FQYY01000002">
    <property type="protein sequence ID" value="SHI51541.1"/>
    <property type="molecule type" value="Genomic_DNA"/>
</dbReference>
<evidence type="ECO:0000256" key="2">
    <source>
        <dbReference type="ARBA" id="ARBA00022679"/>
    </source>
</evidence>
<evidence type="ECO:0000259" key="9">
    <source>
        <dbReference type="Pfam" id="PF00288"/>
    </source>
</evidence>
<name>A0A1M6BS77_9FLAO</name>
<evidence type="ECO:0000256" key="5">
    <source>
        <dbReference type="ARBA" id="ARBA00022777"/>
    </source>
</evidence>
<dbReference type="OrthoDB" id="9769912at2"/>
<reference evidence="11 12" key="1">
    <citation type="submission" date="2016-11" db="EMBL/GenBank/DDBJ databases">
        <authorList>
            <person name="Jaros S."/>
            <person name="Januszkiewicz K."/>
            <person name="Wedrychowicz H."/>
        </authorList>
    </citation>
    <scope>NUCLEOTIDE SEQUENCE [LARGE SCALE GENOMIC DNA]</scope>
    <source>
        <strain evidence="11 12">DSM 21425</strain>
    </source>
</reference>
<dbReference type="InterPro" id="IPR020568">
    <property type="entry name" value="Ribosomal_Su5_D2-typ_SF"/>
</dbReference>
<proteinExistence type="inferred from homology"/>
<dbReference type="RefSeq" id="WP_073148375.1">
    <property type="nucleotide sequence ID" value="NZ_FQYY01000002.1"/>
</dbReference>
<keyword evidence="4 7" id="KW-0547">Nucleotide-binding</keyword>
<comment type="subcellular location">
    <subcellularLocation>
        <location evidence="7">Cytoplasm</location>
    </subcellularLocation>
</comment>
<feature type="domain" description="GHMP kinase C-terminal" evidence="10">
    <location>
        <begin position="208"/>
        <end position="286"/>
    </location>
</feature>